<evidence type="ECO:0000313" key="3">
    <source>
        <dbReference type="Proteomes" id="UP000319663"/>
    </source>
</evidence>
<reference evidence="2 3" key="1">
    <citation type="submission" date="2019-06" db="EMBL/GenBank/DDBJ databases">
        <title>Wine fermentation using esterase from Monascus purpureus.</title>
        <authorList>
            <person name="Geng C."/>
            <person name="Zhang Y."/>
        </authorList>
    </citation>
    <scope>NUCLEOTIDE SEQUENCE [LARGE SCALE GENOMIC DNA]</scope>
    <source>
        <strain evidence="2">HQ1</strain>
    </source>
</reference>
<comment type="caution">
    <text evidence="2">The sequence shown here is derived from an EMBL/GenBank/DDBJ whole genome shotgun (WGS) entry which is preliminary data.</text>
</comment>
<dbReference type="STRING" id="5098.A0A507QXC0"/>
<dbReference type="AlphaFoldDB" id="A0A507QXC0"/>
<evidence type="ECO:0000256" key="1">
    <source>
        <dbReference type="SAM" id="MobiDB-lite"/>
    </source>
</evidence>
<sequence>MYGYPDTSGARRRPVSPASFSVNTTPNVSPYGQTSGVVTREPPGPPSPLSRGGPSAPADQQHLSRATTDSYFLRPPINAGPSSAPLPSPYDFQRSATDFPAATVSTSASHPQQQPQSSVQKAFADARHFLGGLIEHPTESTKHFTILRHSHGIVFYRGITTTVTISVFADAPLPPDRTYWLQDKGFTGKTGMKAKALMRLNDDWLDLTPTLALRPDQVNPNDERAWQRDLSKFRKKAPSRIRDKHILRETVVARVPAEAEDGYYSILLCHGPKKKVLCTSPTFRIMSTSMDPSSIRGASLSTLPLELGAMAIGGYAQTLSERVLNPVTSVVQPYLPGVITQTAAETAYAVKEDAFADANDQYAQVRGDSEVDIQQGPLPPYPLNFRSLAEMPGDHEHMRMPRMTLVKPPEQTLRRLHGYYFGWARLENSTSKQQPPGRWIQVVLSVLKIDLSQLARVSMSDALKRVATLRFLDDVNLPGQAKVEVRILGFIRPDSHSPDASGPKPVSAEDQMMAEATDASIALNVLNHPAWGPDSRPQNTSLTDRYGSLQLRGQQFFERVPLHKVGIRKPGDDLKDKQLTVNGFYIKRG</sequence>
<gene>
    <name evidence="2" type="ORF">MPDQ_006214</name>
</gene>
<dbReference type="Proteomes" id="UP000319663">
    <property type="component" value="Unassembled WGS sequence"/>
</dbReference>
<accession>A0A507QXC0</accession>
<name>A0A507QXC0_MONPU</name>
<evidence type="ECO:0000313" key="2">
    <source>
        <dbReference type="EMBL" id="TQB73128.1"/>
    </source>
</evidence>
<dbReference type="OrthoDB" id="276388at2759"/>
<feature type="compositionally biased region" description="Polar residues" evidence="1">
    <location>
        <begin position="18"/>
        <end position="37"/>
    </location>
</feature>
<organism evidence="2 3">
    <name type="scientific">Monascus purpureus</name>
    <name type="common">Red mold</name>
    <name type="synonym">Monascus anka</name>
    <dbReference type="NCBI Taxonomy" id="5098"/>
    <lineage>
        <taxon>Eukaryota</taxon>
        <taxon>Fungi</taxon>
        <taxon>Dikarya</taxon>
        <taxon>Ascomycota</taxon>
        <taxon>Pezizomycotina</taxon>
        <taxon>Eurotiomycetes</taxon>
        <taxon>Eurotiomycetidae</taxon>
        <taxon>Eurotiales</taxon>
        <taxon>Aspergillaceae</taxon>
        <taxon>Monascus</taxon>
    </lineage>
</organism>
<proteinExistence type="predicted"/>
<dbReference type="EMBL" id="VIFY01000050">
    <property type="protein sequence ID" value="TQB73128.1"/>
    <property type="molecule type" value="Genomic_DNA"/>
</dbReference>
<evidence type="ECO:0008006" key="4">
    <source>
        <dbReference type="Google" id="ProtNLM"/>
    </source>
</evidence>
<feature type="region of interest" description="Disordered" evidence="1">
    <location>
        <begin position="1"/>
        <end position="94"/>
    </location>
</feature>
<keyword evidence="3" id="KW-1185">Reference proteome</keyword>
<protein>
    <recommendedName>
        <fullName evidence="4">LipA and NB-ARC domain protein</fullName>
    </recommendedName>
</protein>
<feature type="compositionally biased region" description="Polar residues" evidence="1">
    <location>
        <begin position="61"/>
        <end position="70"/>
    </location>
</feature>